<feature type="repeat" description="WD" evidence="3">
    <location>
        <begin position="33"/>
        <end position="67"/>
    </location>
</feature>
<dbReference type="PANTHER" id="PTHR19846:SF0">
    <property type="entry name" value="PRE-MRNA PROCESSING FACTOR 4"/>
    <property type="match status" value="1"/>
</dbReference>
<dbReference type="GO" id="GO:0017070">
    <property type="term" value="F:U6 snRNA binding"/>
    <property type="evidence" value="ECO:0007669"/>
    <property type="project" value="TreeGrafter"/>
</dbReference>
<dbReference type="Gene3D" id="2.130.10.10">
    <property type="entry name" value="YVTN repeat-like/Quinoprotein amine dehydrogenase"/>
    <property type="match status" value="1"/>
</dbReference>
<dbReference type="InterPro" id="IPR015943">
    <property type="entry name" value="WD40/YVTN_repeat-like_dom_sf"/>
</dbReference>
<dbReference type="InterPro" id="IPR036322">
    <property type="entry name" value="WD40_repeat_dom_sf"/>
</dbReference>
<dbReference type="AlphaFoldDB" id="X6PB21"/>
<evidence type="ECO:0000313" key="5">
    <source>
        <dbReference type="Proteomes" id="UP000023152"/>
    </source>
</evidence>
<dbReference type="EMBL" id="ASPP01002239">
    <property type="protein sequence ID" value="ETO34837.1"/>
    <property type="molecule type" value="Genomic_DNA"/>
</dbReference>
<dbReference type="Pfam" id="PF00400">
    <property type="entry name" value="WD40"/>
    <property type="match status" value="1"/>
</dbReference>
<keyword evidence="2" id="KW-0677">Repeat</keyword>
<dbReference type="InterPro" id="IPR019775">
    <property type="entry name" value="WD40_repeat_CS"/>
</dbReference>
<comment type="caution">
    <text evidence="4">The sequence shown here is derived from an EMBL/GenBank/DDBJ whole genome shotgun (WGS) entry which is preliminary data.</text>
</comment>
<dbReference type="InterPro" id="IPR001680">
    <property type="entry name" value="WD40_rpt"/>
</dbReference>
<dbReference type="GO" id="GO:0000398">
    <property type="term" value="P:mRNA splicing, via spliceosome"/>
    <property type="evidence" value="ECO:0007669"/>
    <property type="project" value="TreeGrafter"/>
</dbReference>
<dbReference type="GO" id="GO:0046540">
    <property type="term" value="C:U4/U6 x U5 tri-snRNP complex"/>
    <property type="evidence" value="ECO:0007669"/>
    <property type="project" value="TreeGrafter"/>
</dbReference>
<dbReference type="SUPFAM" id="SSF50978">
    <property type="entry name" value="WD40 repeat-like"/>
    <property type="match status" value="1"/>
</dbReference>
<accession>X6PB21</accession>
<dbReference type="SMART" id="SM00320">
    <property type="entry name" value="WD40"/>
    <property type="match status" value="1"/>
</dbReference>
<dbReference type="GO" id="GO:0030621">
    <property type="term" value="F:U4 snRNA binding"/>
    <property type="evidence" value="ECO:0007669"/>
    <property type="project" value="TreeGrafter"/>
</dbReference>
<evidence type="ECO:0000313" key="4">
    <source>
        <dbReference type="EMBL" id="ETO34837.1"/>
    </source>
</evidence>
<dbReference type="PROSITE" id="PS00678">
    <property type="entry name" value="WD_REPEATS_1"/>
    <property type="match status" value="1"/>
</dbReference>
<dbReference type="PROSITE" id="PS50082">
    <property type="entry name" value="WD_REPEATS_2"/>
    <property type="match status" value="2"/>
</dbReference>
<dbReference type="PANTHER" id="PTHR19846">
    <property type="entry name" value="WD40 REPEAT PROTEIN"/>
    <property type="match status" value="1"/>
</dbReference>
<evidence type="ECO:0000256" key="1">
    <source>
        <dbReference type="ARBA" id="ARBA00022574"/>
    </source>
</evidence>
<feature type="non-terminal residue" evidence="4">
    <location>
        <position position="1"/>
    </location>
</feature>
<name>X6PB21_RETFI</name>
<evidence type="ECO:0000256" key="2">
    <source>
        <dbReference type="ARBA" id="ARBA00022737"/>
    </source>
</evidence>
<dbReference type="Proteomes" id="UP000023152">
    <property type="component" value="Unassembled WGS sequence"/>
</dbReference>
<gene>
    <name evidence="4" type="ORF">RFI_02251</name>
</gene>
<evidence type="ECO:0000256" key="3">
    <source>
        <dbReference type="PROSITE-ProRule" id="PRU00221"/>
    </source>
</evidence>
<feature type="repeat" description="WD" evidence="3">
    <location>
        <begin position="1"/>
        <end position="15"/>
    </location>
</feature>
<organism evidence="4 5">
    <name type="scientific">Reticulomyxa filosa</name>
    <dbReference type="NCBI Taxonomy" id="46433"/>
    <lineage>
        <taxon>Eukaryota</taxon>
        <taxon>Sar</taxon>
        <taxon>Rhizaria</taxon>
        <taxon>Retaria</taxon>
        <taxon>Foraminifera</taxon>
        <taxon>Monothalamids</taxon>
        <taxon>Reticulomyxidae</taxon>
        <taxon>Reticulomyxa</taxon>
    </lineage>
</organism>
<keyword evidence="1 3" id="KW-0853">WD repeat</keyword>
<sequence>SVRLWDIRSGQQIQVFNEHKYSVHAVEYSPFVIRNSEFKTNSNVICSGSLDNTIRFWDIRSNKTELYAIKGGDEENNGILCFKFLQLKKKNIFSDDLCYGLLSGYFLEKIGKVMKVTVISK</sequence>
<proteinExistence type="predicted"/>
<keyword evidence="5" id="KW-1185">Reference proteome</keyword>
<protein>
    <submittedName>
        <fullName evidence="4">Uncharacterized protein</fullName>
    </submittedName>
</protein>
<reference evidence="4 5" key="1">
    <citation type="journal article" date="2013" name="Curr. Biol.">
        <title>The Genome of the Foraminiferan Reticulomyxa filosa.</title>
        <authorList>
            <person name="Glockner G."/>
            <person name="Hulsmann N."/>
            <person name="Schleicher M."/>
            <person name="Noegel A.A."/>
            <person name="Eichinger L."/>
            <person name="Gallinger C."/>
            <person name="Pawlowski J."/>
            <person name="Sierra R."/>
            <person name="Euteneuer U."/>
            <person name="Pillet L."/>
            <person name="Moustafa A."/>
            <person name="Platzer M."/>
            <person name="Groth M."/>
            <person name="Szafranski K."/>
            <person name="Schliwa M."/>
        </authorList>
    </citation>
    <scope>NUCLEOTIDE SEQUENCE [LARGE SCALE GENOMIC DNA]</scope>
</reference>